<organism evidence="1 2">
    <name type="scientific">Russula earlei</name>
    <dbReference type="NCBI Taxonomy" id="71964"/>
    <lineage>
        <taxon>Eukaryota</taxon>
        <taxon>Fungi</taxon>
        <taxon>Dikarya</taxon>
        <taxon>Basidiomycota</taxon>
        <taxon>Agaricomycotina</taxon>
        <taxon>Agaricomycetes</taxon>
        <taxon>Russulales</taxon>
        <taxon>Russulaceae</taxon>
        <taxon>Russula</taxon>
    </lineage>
</organism>
<dbReference type="EMBL" id="JAGFNK010000048">
    <property type="protein sequence ID" value="KAI9510132.1"/>
    <property type="molecule type" value="Genomic_DNA"/>
</dbReference>
<evidence type="ECO:0000313" key="2">
    <source>
        <dbReference type="Proteomes" id="UP001207468"/>
    </source>
</evidence>
<sequence length="220" mass="24341">MPSHWTSMHSVHFHNLGVNPGHDIEQDNPQSHSSDQTAYLQPSTSEVTDLPIQDPSWQHGSRFTNIQPGVSDDTLGPLLSPGRTTFPASEFQTVQSSTSSNPSWTPNTILPFSPQHILDLTPVRSIPATPHLYEGMPLVHISALSLWLFARAIIVPASIVCQPFLSHPYSLIIKPAHPLVLYLRICALLSSARSVPDLWALREPCPSVCWGRHLQLMLTL</sequence>
<keyword evidence="2" id="KW-1185">Reference proteome</keyword>
<dbReference type="Proteomes" id="UP001207468">
    <property type="component" value="Unassembled WGS sequence"/>
</dbReference>
<proteinExistence type="predicted"/>
<gene>
    <name evidence="1" type="ORF">F5148DRAFT_629734</name>
</gene>
<protein>
    <submittedName>
        <fullName evidence="1">Uncharacterized protein</fullName>
    </submittedName>
</protein>
<name>A0ACC0UGB3_9AGAM</name>
<evidence type="ECO:0000313" key="1">
    <source>
        <dbReference type="EMBL" id="KAI9510132.1"/>
    </source>
</evidence>
<accession>A0ACC0UGB3</accession>
<comment type="caution">
    <text evidence="1">The sequence shown here is derived from an EMBL/GenBank/DDBJ whole genome shotgun (WGS) entry which is preliminary data.</text>
</comment>
<reference evidence="1" key="1">
    <citation type="submission" date="2021-03" db="EMBL/GenBank/DDBJ databases">
        <title>Evolutionary priming and transition to the ectomycorrhizal habit in an iconic lineage of mushroom-forming fungi: is preadaptation a requirement?</title>
        <authorList>
            <consortium name="DOE Joint Genome Institute"/>
            <person name="Looney B.P."/>
            <person name="Miyauchi S."/>
            <person name="Morin E."/>
            <person name="Drula E."/>
            <person name="Courty P.E."/>
            <person name="Chicoki N."/>
            <person name="Fauchery L."/>
            <person name="Kohler A."/>
            <person name="Kuo A."/>
            <person name="LaButti K."/>
            <person name="Pangilinan J."/>
            <person name="Lipzen A."/>
            <person name="Riley R."/>
            <person name="Andreopoulos W."/>
            <person name="He G."/>
            <person name="Johnson J."/>
            <person name="Barry K.W."/>
            <person name="Grigoriev I.V."/>
            <person name="Nagy L."/>
            <person name="Hibbett D."/>
            <person name="Henrissat B."/>
            <person name="Matheny P.B."/>
            <person name="Labbe J."/>
            <person name="Martin A.F."/>
        </authorList>
    </citation>
    <scope>NUCLEOTIDE SEQUENCE</scope>
    <source>
        <strain evidence="1">BPL698</strain>
    </source>
</reference>